<dbReference type="PROSITE" id="PS00108">
    <property type="entry name" value="PROTEIN_KINASE_ST"/>
    <property type="match status" value="1"/>
</dbReference>
<evidence type="ECO:0000256" key="3">
    <source>
        <dbReference type="PROSITE-ProRule" id="PRU00023"/>
    </source>
</evidence>
<dbReference type="SUPFAM" id="SSF48403">
    <property type="entry name" value="Ankyrin repeat"/>
    <property type="match status" value="1"/>
</dbReference>
<dbReference type="Proteomes" id="UP000249829">
    <property type="component" value="Unassembled WGS sequence"/>
</dbReference>
<dbReference type="PRINTS" id="PR01415">
    <property type="entry name" value="ANKYRIN"/>
</dbReference>
<dbReference type="SMART" id="SM00220">
    <property type="entry name" value="S_TKc"/>
    <property type="match status" value="1"/>
</dbReference>
<dbReference type="Pfam" id="PF12796">
    <property type="entry name" value="Ank_2"/>
    <property type="match status" value="2"/>
</dbReference>
<gene>
    <name evidence="5" type="ORF">BO99DRAFT_362873</name>
</gene>
<feature type="repeat" description="ANK" evidence="3">
    <location>
        <begin position="819"/>
        <end position="840"/>
    </location>
</feature>
<dbReference type="PANTHER" id="PTHR24189:SF50">
    <property type="entry name" value="ANKYRIN REPEAT AND SOCS BOX PROTEIN 2"/>
    <property type="match status" value="1"/>
</dbReference>
<evidence type="ECO:0000313" key="5">
    <source>
        <dbReference type="EMBL" id="PYI18076.1"/>
    </source>
</evidence>
<dbReference type="Gene3D" id="1.10.510.10">
    <property type="entry name" value="Transferase(Phosphotransferase) domain 1"/>
    <property type="match status" value="1"/>
</dbReference>
<organism evidence="5 6">
    <name type="scientific">Aspergillus violaceofuscus (strain CBS 115571)</name>
    <dbReference type="NCBI Taxonomy" id="1450538"/>
    <lineage>
        <taxon>Eukaryota</taxon>
        <taxon>Fungi</taxon>
        <taxon>Dikarya</taxon>
        <taxon>Ascomycota</taxon>
        <taxon>Pezizomycotina</taxon>
        <taxon>Eurotiomycetes</taxon>
        <taxon>Eurotiomycetidae</taxon>
        <taxon>Eurotiales</taxon>
        <taxon>Aspergillaceae</taxon>
        <taxon>Aspergillus</taxon>
    </lineage>
</organism>
<accession>A0A2V5IEK5</accession>
<dbReference type="InterPro" id="IPR011009">
    <property type="entry name" value="Kinase-like_dom_sf"/>
</dbReference>
<proteinExistence type="predicted"/>
<name>A0A2V5IEK5_ASPV1</name>
<dbReference type="InterPro" id="IPR000719">
    <property type="entry name" value="Prot_kinase_dom"/>
</dbReference>
<feature type="repeat" description="ANK" evidence="3">
    <location>
        <begin position="749"/>
        <end position="781"/>
    </location>
</feature>
<dbReference type="PROSITE" id="PS50297">
    <property type="entry name" value="ANK_REP_REGION"/>
    <property type="match status" value="4"/>
</dbReference>
<evidence type="ECO:0000259" key="4">
    <source>
        <dbReference type="PROSITE" id="PS50011"/>
    </source>
</evidence>
<dbReference type="GO" id="GO:0004672">
    <property type="term" value="F:protein kinase activity"/>
    <property type="evidence" value="ECO:0007669"/>
    <property type="project" value="InterPro"/>
</dbReference>
<evidence type="ECO:0000313" key="6">
    <source>
        <dbReference type="Proteomes" id="UP000249829"/>
    </source>
</evidence>
<dbReference type="SUPFAM" id="SSF56112">
    <property type="entry name" value="Protein kinase-like (PK-like)"/>
    <property type="match status" value="1"/>
</dbReference>
<feature type="repeat" description="ANK" evidence="3">
    <location>
        <begin position="713"/>
        <end position="745"/>
    </location>
</feature>
<sequence length="1316" mass="144606">MSEDESFDLLSSLDNGDLSPSLRDWASGTADSYDVVDLDLDLDSLSLSSVHSSDLLEAAITATRNGESAILSTVSQFAGILSQTGIHGPRLLKALNLATRATKIGSGSQFTVFKEKSHEGYTGNEGLVIKRVNVPLSRKAAQRFADTPEYRLQLRTLGLELLALCNPALRRHPNIVRLIAWGYDYPFADMPVPVLFVEAALMPLTDFLAVDNDCSSEAKYQLSLDVANGIEALHHLHIVHGDLKPDNVLVFGMESEKVPFRAKLSDFGVCIDLEAPDARLTMSDYRGTPVWLAPEVAGDDLTRFCPFKPDLMFRFDAYSFGLTVLSMFVNRGEPVDLDEDPENASEEISEMLYEREDIPSALRTELRKAILKLLAEDPRNRPLPTSQLLKTDTPAYASWLSLAKVGSEPAPYVGTLDPMYNKGPLFWYRLDPSVLAELEAQYMAAKQGASAETPGDVLLGMAQTVTGAKPSYLNRLLSYVTDAAKGGYSPARAVYAQVMAAHDQSPEFEAKVLEDWAFQAVAEGYLFAPQSALTSEKLEQAKSTFRRNGGLCADPFLGKQAVVDATRSPHKAVKWNLEHGLIVDQKGNTILHAAAAIGELDTVRSLLDEADIAVDVENDSGETPLYKACQAGHASIIQYLLQRKADASRTTRPTGLSPLHWLFMLPDEVIHLTAQQLVAAGADVNAVIRPVVSENSGGFPERIQMVHYPFELPHGTPLHWAAAFRNLAAMNALIDLGANLDAKYHGCDSATTPLALAAWFGDVEVAHTLVTRGADGKLIDSMGRNTLHSMTKYFPERHGYLPNHWHAWIRHGNCETYLNHTSKLIRLLLDAGADVNAKDTGYPPLTPIAAAVDLGVWNGGIVSALLDVGADLHESILSAGDTVLHSWASIVGPRLDYPRSYIPTLRRIVTAMPDIDIRNRFENDTPLHSLSTTYHPEDEFEQACEILLEHDPPADLNAQTRRGATPLSIALETKDDPARRGLFLLHKGASPTLLTDQGKDIFFAIANNAVLHDKDTYDLITAALQYICSGKSATESKMGDTGDIHETYQKLFLPNQGAIHSLIAAVIRGKVRTTTLLLSLGLRSRLNDLDPSKPRGFTVLDHALHSAELSRRAHMEKLATYKPGPAQRAAIDEQVVYDDGQGPPSRAAEAYCAFPEVLRCLREEGAKRACELELSDSSIDDGDDTAVDGTYVQQQRWWDWTSIYIYGYTPITQPHQEQWKLLYELARYPVGWREEQIEELTERYADGIWRPDTRFLEEEEDRELVSAVVAEIGVAGGGGNDEGSVVRLEAVDPVKGKVEVTARVADGKVVDKIKVK</sequence>
<dbReference type="CDD" id="cd00180">
    <property type="entry name" value="PKc"/>
    <property type="match status" value="1"/>
</dbReference>
<dbReference type="Pfam" id="PF00069">
    <property type="entry name" value="Pkinase"/>
    <property type="match status" value="1"/>
</dbReference>
<dbReference type="EMBL" id="KZ825148">
    <property type="protein sequence ID" value="PYI18076.1"/>
    <property type="molecule type" value="Genomic_DNA"/>
</dbReference>
<feature type="domain" description="Protein kinase" evidence="4">
    <location>
        <begin position="98"/>
        <end position="400"/>
    </location>
</feature>
<reference evidence="5 6" key="1">
    <citation type="submission" date="2018-02" db="EMBL/GenBank/DDBJ databases">
        <title>The genomes of Aspergillus section Nigri reveals drivers in fungal speciation.</title>
        <authorList>
            <consortium name="DOE Joint Genome Institute"/>
            <person name="Vesth T.C."/>
            <person name="Nybo J."/>
            <person name="Theobald S."/>
            <person name="Brandl J."/>
            <person name="Frisvad J.C."/>
            <person name="Nielsen K.F."/>
            <person name="Lyhne E.K."/>
            <person name="Kogle M.E."/>
            <person name="Kuo A."/>
            <person name="Riley R."/>
            <person name="Clum A."/>
            <person name="Nolan M."/>
            <person name="Lipzen A."/>
            <person name="Salamov A."/>
            <person name="Henrissat B."/>
            <person name="Wiebenga A."/>
            <person name="De vries R.P."/>
            <person name="Grigoriev I.V."/>
            <person name="Mortensen U.H."/>
            <person name="Andersen M.R."/>
            <person name="Baker S.E."/>
        </authorList>
    </citation>
    <scope>NUCLEOTIDE SEQUENCE [LARGE SCALE GENOMIC DNA]</scope>
    <source>
        <strain evidence="5 6">CBS 115571</strain>
    </source>
</reference>
<dbReference type="STRING" id="1450538.A0A2V5IEK5"/>
<dbReference type="InterPro" id="IPR002110">
    <property type="entry name" value="Ankyrin_rpt"/>
</dbReference>
<dbReference type="InterPro" id="IPR036770">
    <property type="entry name" value="Ankyrin_rpt-contain_sf"/>
</dbReference>
<dbReference type="GO" id="GO:0005524">
    <property type="term" value="F:ATP binding"/>
    <property type="evidence" value="ECO:0007669"/>
    <property type="project" value="InterPro"/>
</dbReference>
<dbReference type="PROSITE" id="PS50011">
    <property type="entry name" value="PROTEIN_KINASE_DOM"/>
    <property type="match status" value="1"/>
</dbReference>
<evidence type="ECO:0000256" key="1">
    <source>
        <dbReference type="ARBA" id="ARBA00022737"/>
    </source>
</evidence>
<dbReference type="InterPro" id="IPR050745">
    <property type="entry name" value="Multifunctional_regulatory"/>
</dbReference>
<keyword evidence="6" id="KW-1185">Reference proteome</keyword>
<keyword evidence="2 3" id="KW-0040">ANK repeat</keyword>
<dbReference type="PROSITE" id="PS50088">
    <property type="entry name" value="ANK_REPEAT"/>
    <property type="match status" value="5"/>
</dbReference>
<keyword evidence="1" id="KW-0677">Repeat</keyword>
<dbReference type="OMA" id="WHYWIRH"/>
<feature type="repeat" description="ANK" evidence="3">
    <location>
        <begin position="620"/>
        <end position="652"/>
    </location>
</feature>
<dbReference type="Gene3D" id="1.25.40.20">
    <property type="entry name" value="Ankyrin repeat-containing domain"/>
    <property type="match status" value="4"/>
</dbReference>
<feature type="repeat" description="ANK" evidence="3">
    <location>
        <begin position="586"/>
        <end position="619"/>
    </location>
</feature>
<dbReference type="PANTHER" id="PTHR24189">
    <property type="entry name" value="MYOTROPHIN"/>
    <property type="match status" value="1"/>
</dbReference>
<evidence type="ECO:0000256" key="2">
    <source>
        <dbReference type="ARBA" id="ARBA00023043"/>
    </source>
</evidence>
<dbReference type="SMART" id="SM00248">
    <property type="entry name" value="ANK"/>
    <property type="match status" value="7"/>
</dbReference>
<protein>
    <submittedName>
        <fullName evidence="5">Ankyrin repeat protein</fullName>
    </submittedName>
</protein>
<dbReference type="InterPro" id="IPR008271">
    <property type="entry name" value="Ser/Thr_kinase_AS"/>
</dbReference>